<comment type="caution">
    <text evidence="2">The sequence shown here is derived from an EMBL/GenBank/DDBJ whole genome shotgun (WGS) entry which is preliminary data.</text>
</comment>
<dbReference type="PANTHER" id="PTHR31367">
    <property type="entry name" value="CYTOSOLIC 5'-NUCLEOTIDASE 1 FAMILY MEMBER"/>
    <property type="match status" value="1"/>
</dbReference>
<dbReference type="InterPro" id="IPR010394">
    <property type="entry name" value="5-nucleotidase"/>
</dbReference>
<feature type="region of interest" description="Disordered" evidence="1">
    <location>
        <begin position="314"/>
        <end position="334"/>
    </location>
</feature>
<name>A0ABS4YYF6_9MICC</name>
<reference evidence="2 3" key="1">
    <citation type="submission" date="2021-03" db="EMBL/GenBank/DDBJ databases">
        <title>Sequencing the genomes of 1000 actinobacteria strains.</title>
        <authorList>
            <person name="Klenk H.-P."/>
        </authorList>
    </citation>
    <scope>NUCLEOTIDE SEQUENCE [LARGE SCALE GENOMIC DNA]</scope>
    <source>
        <strain evidence="2 3">DSM 16005</strain>
    </source>
</reference>
<dbReference type="PANTHER" id="PTHR31367:SF5">
    <property type="entry name" value="CYTOSOLIC 5'-NUCLEOTIDASE 1A"/>
    <property type="match status" value="1"/>
</dbReference>
<dbReference type="Pfam" id="PF06189">
    <property type="entry name" value="5-nucleotidase"/>
    <property type="match status" value="1"/>
</dbReference>
<accession>A0ABS4YYF6</accession>
<sequence length="334" mass="37069">MSSSALFDLKESDEYFLEHGEEKYRTYQDEHIDDTLQPGVAFPFIQRLLSLNDLRDSADPLVEVLVLSKNDPSTGLRVMRSVAAHKLQISRAVFTQGKSPYEYVEAFDMSLFLSGNRQDVDAAIERGFPAGHVLPSTAIYTGGDSLRVAFDFDGVLGDDEAERVYQENPGDISKYYAYETLNRERPLAPGPLQRLLQDLNMIQKIETARKESDPAYQPRLRISLITARSAPAHERAVRSLSGWGVTVNDAFFLGGIEKSKVLKVMRPHIFFDDQTTHLTPSAGFAAGVHVPYGVTNETTDLSEESSTLAVDLVSPETSATSAHELHPVDVEHHS</sequence>
<gene>
    <name evidence="2" type="ORF">JOF48_001852</name>
</gene>
<protein>
    <submittedName>
        <fullName evidence="2">5'-nucleotidase</fullName>
        <ecNumber evidence="2">3.1.3.5</ecNumber>
    </submittedName>
</protein>
<dbReference type="Proteomes" id="UP000711614">
    <property type="component" value="Unassembled WGS sequence"/>
</dbReference>
<dbReference type="EMBL" id="JAGIOI010000001">
    <property type="protein sequence ID" value="MBP2413053.1"/>
    <property type="molecule type" value="Genomic_DNA"/>
</dbReference>
<evidence type="ECO:0000256" key="1">
    <source>
        <dbReference type="SAM" id="MobiDB-lite"/>
    </source>
</evidence>
<evidence type="ECO:0000313" key="2">
    <source>
        <dbReference type="EMBL" id="MBP2413053.1"/>
    </source>
</evidence>
<dbReference type="EC" id="3.1.3.5" evidence="2"/>
<feature type="compositionally biased region" description="Basic and acidic residues" evidence="1">
    <location>
        <begin position="323"/>
        <end position="334"/>
    </location>
</feature>
<keyword evidence="3" id="KW-1185">Reference proteome</keyword>
<proteinExistence type="predicted"/>
<organism evidence="2 3">
    <name type="scientific">Arthrobacter stackebrandtii</name>
    <dbReference type="NCBI Taxonomy" id="272161"/>
    <lineage>
        <taxon>Bacteria</taxon>
        <taxon>Bacillati</taxon>
        <taxon>Actinomycetota</taxon>
        <taxon>Actinomycetes</taxon>
        <taxon>Micrococcales</taxon>
        <taxon>Micrococcaceae</taxon>
        <taxon>Arthrobacter</taxon>
    </lineage>
</organism>
<evidence type="ECO:0000313" key="3">
    <source>
        <dbReference type="Proteomes" id="UP000711614"/>
    </source>
</evidence>
<keyword evidence="2" id="KW-0378">Hydrolase</keyword>
<dbReference type="GO" id="GO:0008253">
    <property type="term" value="F:5'-nucleotidase activity"/>
    <property type="evidence" value="ECO:0007669"/>
    <property type="project" value="UniProtKB-EC"/>
</dbReference>